<sequence length="142" mass="13895">MRGTAGAPGSVQRTMTIRRLSLPLLVALALAGCANGTADPAGGPASAAPPPASPSADPGSAAPSPSASSPATGVVTLTGVITAGVEPNCLLLDDHLLIINDDKQRAAARAGATVTVTGRAEPGMMTTCQQGTPFVVATLRAN</sequence>
<dbReference type="Proteomes" id="UP000647172">
    <property type="component" value="Unassembled WGS sequence"/>
</dbReference>
<reference evidence="3" key="1">
    <citation type="submission" date="2021-01" db="EMBL/GenBank/DDBJ databases">
        <title>Whole genome shotgun sequence of Actinoplanes nipponensis NBRC 14063.</title>
        <authorList>
            <person name="Komaki H."/>
            <person name="Tamura T."/>
        </authorList>
    </citation>
    <scope>NUCLEOTIDE SEQUENCE</scope>
    <source>
        <strain evidence="3">NBRC 14063</strain>
    </source>
</reference>
<evidence type="ECO:0000256" key="1">
    <source>
        <dbReference type="SAM" id="MobiDB-lite"/>
    </source>
</evidence>
<feature type="signal peptide" evidence="2">
    <location>
        <begin position="1"/>
        <end position="38"/>
    </location>
</feature>
<evidence type="ECO:0000313" key="3">
    <source>
        <dbReference type="EMBL" id="GIE50845.1"/>
    </source>
</evidence>
<feature type="compositionally biased region" description="Low complexity" evidence="1">
    <location>
        <begin position="54"/>
        <end position="71"/>
    </location>
</feature>
<dbReference type="PROSITE" id="PS51257">
    <property type="entry name" value="PROKAR_LIPOPROTEIN"/>
    <property type="match status" value="1"/>
</dbReference>
<evidence type="ECO:0008006" key="5">
    <source>
        <dbReference type="Google" id="ProtNLM"/>
    </source>
</evidence>
<dbReference type="EMBL" id="BOMQ01000053">
    <property type="protein sequence ID" value="GIE50845.1"/>
    <property type="molecule type" value="Genomic_DNA"/>
</dbReference>
<dbReference type="AlphaFoldDB" id="A0A919JK70"/>
<name>A0A919JK70_9ACTN</name>
<evidence type="ECO:0000313" key="4">
    <source>
        <dbReference type="Proteomes" id="UP000647172"/>
    </source>
</evidence>
<gene>
    <name evidence="3" type="ORF">Ani05nite_43790</name>
</gene>
<evidence type="ECO:0000256" key="2">
    <source>
        <dbReference type="SAM" id="SignalP"/>
    </source>
</evidence>
<keyword evidence="2" id="KW-0732">Signal</keyword>
<proteinExistence type="predicted"/>
<protein>
    <recommendedName>
        <fullName evidence="5">DUF5666 domain-containing protein</fullName>
    </recommendedName>
</protein>
<feature type="chain" id="PRO_5038983075" description="DUF5666 domain-containing protein" evidence="2">
    <location>
        <begin position="39"/>
        <end position="142"/>
    </location>
</feature>
<organism evidence="3 4">
    <name type="scientific">Actinoplanes nipponensis</name>
    <dbReference type="NCBI Taxonomy" id="135950"/>
    <lineage>
        <taxon>Bacteria</taxon>
        <taxon>Bacillati</taxon>
        <taxon>Actinomycetota</taxon>
        <taxon>Actinomycetes</taxon>
        <taxon>Micromonosporales</taxon>
        <taxon>Micromonosporaceae</taxon>
        <taxon>Actinoplanes</taxon>
    </lineage>
</organism>
<accession>A0A919JK70</accession>
<comment type="caution">
    <text evidence="3">The sequence shown here is derived from an EMBL/GenBank/DDBJ whole genome shotgun (WGS) entry which is preliminary data.</text>
</comment>
<feature type="region of interest" description="Disordered" evidence="1">
    <location>
        <begin position="38"/>
        <end position="72"/>
    </location>
</feature>
<keyword evidence="4" id="KW-1185">Reference proteome</keyword>